<dbReference type="InterPro" id="IPR014436">
    <property type="entry name" value="Extradiol_dOase_DODA"/>
</dbReference>
<name>A0A0K8QL29_9GAMM</name>
<accession>A0A0K8QL29</accession>
<dbReference type="STRING" id="1475481.GCA_000953855_00705"/>
<dbReference type="CDD" id="cd07363">
    <property type="entry name" value="45_DOPA_Dioxygenase"/>
    <property type="match status" value="1"/>
</dbReference>
<evidence type="ECO:0000259" key="6">
    <source>
        <dbReference type="Pfam" id="PF02900"/>
    </source>
</evidence>
<dbReference type="PANTHER" id="PTHR30096">
    <property type="entry name" value="4,5-DOPA DIOXYGENASE EXTRADIOL-LIKE PROTEIN"/>
    <property type="match status" value="1"/>
</dbReference>
<gene>
    <name evidence="7" type="ORF">MBSD_n0695</name>
</gene>
<evidence type="ECO:0000256" key="5">
    <source>
        <dbReference type="ARBA" id="ARBA00023002"/>
    </source>
</evidence>
<dbReference type="RefSeq" id="WP_062535143.1">
    <property type="nucleotide sequence ID" value="NZ_DF970160.1"/>
</dbReference>
<dbReference type="EMBL" id="DF970160">
    <property type="protein sequence ID" value="GAP65406.1"/>
    <property type="molecule type" value="Genomic_DNA"/>
</dbReference>
<reference evidence="7" key="1">
    <citation type="submission" date="2015-08" db="EMBL/GenBank/DDBJ databases">
        <title>Complete DNA Sequence of Pseudomonas syringae pv. actinidiae, the Causal Agent of Kiwifruit Canker Disease.</title>
        <authorList>
            <person name="Rikkerink E.H.A."/>
            <person name="Fineran P.C."/>
        </authorList>
    </citation>
    <scope>NUCLEOTIDE SEQUENCE</scope>
    <source>
        <strain evidence="7">SkMP5</strain>
    </source>
</reference>
<comment type="cofactor">
    <cofactor evidence="1">
        <name>Zn(2+)</name>
        <dbReference type="ChEBI" id="CHEBI:29105"/>
    </cofactor>
</comment>
<evidence type="ECO:0000256" key="1">
    <source>
        <dbReference type="ARBA" id="ARBA00001947"/>
    </source>
</evidence>
<keyword evidence="8" id="KW-1185">Reference proteome</keyword>
<dbReference type="GO" id="GO:0016702">
    <property type="term" value="F:oxidoreductase activity, acting on single donors with incorporation of molecular oxygen, incorporation of two atoms of oxygen"/>
    <property type="evidence" value="ECO:0007669"/>
    <property type="project" value="UniProtKB-ARBA"/>
</dbReference>
<comment type="similarity">
    <text evidence="2">Belongs to the DODA-type extradiol aromatic ring-opening dioxygenase family.</text>
</comment>
<evidence type="ECO:0000313" key="7">
    <source>
        <dbReference type="EMBL" id="GAP65406.1"/>
    </source>
</evidence>
<dbReference type="Proteomes" id="UP000253740">
    <property type="component" value="Unassembled WGS sequence"/>
</dbReference>
<keyword evidence="5" id="KW-0560">Oxidoreductase</keyword>
<keyword evidence="4" id="KW-0862">Zinc</keyword>
<feature type="domain" description="Extradiol ring-cleavage dioxygenase class III enzyme subunit B" evidence="6">
    <location>
        <begin position="38"/>
        <end position="247"/>
    </location>
</feature>
<dbReference type="AlphaFoldDB" id="A0A0K8QL29"/>
<organism evidence="7">
    <name type="scientific">Mizugakiibacter sediminis</name>
    <dbReference type="NCBI Taxonomy" id="1475481"/>
    <lineage>
        <taxon>Bacteria</taxon>
        <taxon>Pseudomonadati</taxon>
        <taxon>Pseudomonadota</taxon>
        <taxon>Gammaproteobacteria</taxon>
        <taxon>Lysobacterales</taxon>
        <taxon>Rhodanobacteraceae</taxon>
        <taxon>Mizugakiibacter</taxon>
    </lineage>
</organism>
<proteinExistence type="inferred from homology"/>
<evidence type="ECO:0000256" key="3">
    <source>
        <dbReference type="ARBA" id="ARBA00022723"/>
    </source>
</evidence>
<dbReference type="Gene3D" id="3.40.830.10">
    <property type="entry name" value="LigB-like"/>
    <property type="match status" value="1"/>
</dbReference>
<dbReference type="Pfam" id="PF02900">
    <property type="entry name" value="LigB"/>
    <property type="match status" value="1"/>
</dbReference>
<evidence type="ECO:0000256" key="4">
    <source>
        <dbReference type="ARBA" id="ARBA00022833"/>
    </source>
</evidence>
<dbReference type="SUPFAM" id="SSF53213">
    <property type="entry name" value="LigB-like"/>
    <property type="match status" value="1"/>
</dbReference>
<protein>
    <submittedName>
        <fullName evidence="7">Extradiol aromatic ring-opening dioxygenase, DODA type</fullName>
    </submittedName>
</protein>
<dbReference type="PIRSF" id="PIRSF006157">
    <property type="entry name" value="Doxgns_DODA"/>
    <property type="match status" value="1"/>
</dbReference>
<dbReference type="InterPro" id="IPR004183">
    <property type="entry name" value="Xdiol_dOase_suB"/>
</dbReference>
<dbReference type="OrthoDB" id="9790889at2"/>
<evidence type="ECO:0000256" key="2">
    <source>
        <dbReference type="ARBA" id="ARBA00007581"/>
    </source>
</evidence>
<dbReference type="GO" id="GO:0008198">
    <property type="term" value="F:ferrous iron binding"/>
    <property type="evidence" value="ECO:0007669"/>
    <property type="project" value="InterPro"/>
</dbReference>
<dbReference type="GO" id="GO:0008270">
    <property type="term" value="F:zinc ion binding"/>
    <property type="evidence" value="ECO:0007669"/>
    <property type="project" value="InterPro"/>
</dbReference>
<dbReference type="PANTHER" id="PTHR30096:SF0">
    <property type="entry name" value="4,5-DOPA DIOXYGENASE EXTRADIOL-LIKE PROTEIN"/>
    <property type="match status" value="1"/>
</dbReference>
<keyword evidence="3" id="KW-0479">Metal-binding</keyword>
<evidence type="ECO:0000313" key="8">
    <source>
        <dbReference type="Proteomes" id="UP000253740"/>
    </source>
</evidence>
<keyword evidence="7" id="KW-0223">Dioxygenase</keyword>
<sequence length="260" mass="27200">MTASAALPTLFVSHGAPTLALEDSPTGRFLDGLGGRLPRPAAIVVASAHFAAAQAVVGAHPQPPTVHDFHGFPAPLYALRYAAPGAPALAARVVGLLHAADFDARADAQAGLDHGVWVPLWRMYPQADIPVLPLAVNPGADADWHFRLGAALAPLRYEGVLLVGSGGFVHNLGALAWQGGPAPPWASAFAAWLESRLSAGDDAAARDWLRVAPQPRLAHPTPEHLWPLFVAWGAAGGAARPLHRAWEYGSLALHAYAFDG</sequence>